<sequence>MRVATTSEIIEQLDAIDIKNLLNRMELYTRDRFYDKSDRNKKGFQFQDFCQRTLTKACDGTRKWKPDNCSFEKFIFWALKSDLDSFFKQLKREDDNSDENPQSEYIINIPNYSNEEPSKDHNYEKIDDEVKLQQWIKQLEDQGADKEEIEMFECFANGIDKPKDIADLLDKPIDVIYTISRRLRRKKIKFNEKWTSLKKQ</sequence>
<keyword evidence="2" id="KW-1185">Reference proteome</keyword>
<accession>A0A1M5I9J8</accession>
<dbReference type="Proteomes" id="UP000183945">
    <property type="component" value="Unassembled WGS sequence"/>
</dbReference>
<dbReference type="AlphaFoldDB" id="A0A1M5I9J8"/>
<organism evidence="1 2">
    <name type="scientific">Salegentibacter echinorum</name>
    <dbReference type="NCBI Taxonomy" id="1073325"/>
    <lineage>
        <taxon>Bacteria</taxon>
        <taxon>Pseudomonadati</taxon>
        <taxon>Bacteroidota</taxon>
        <taxon>Flavobacteriia</taxon>
        <taxon>Flavobacteriales</taxon>
        <taxon>Flavobacteriaceae</taxon>
        <taxon>Salegentibacter</taxon>
    </lineage>
</organism>
<evidence type="ECO:0000313" key="2">
    <source>
        <dbReference type="Proteomes" id="UP000183945"/>
    </source>
</evidence>
<protein>
    <submittedName>
        <fullName evidence="1">RNA polymerase sporulation-specific sigma factor</fullName>
    </submittedName>
</protein>
<gene>
    <name evidence="1" type="ORF">SAMN05444483_10751</name>
</gene>
<dbReference type="RefSeq" id="WP_072879919.1">
    <property type="nucleotide sequence ID" value="NZ_FQVT01000007.1"/>
</dbReference>
<proteinExistence type="predicted"/>
<evidence type="ECO:0000313" key="1">
    <source>
        <dbReference type="EMBL" id="SHG25044.1"/>
    </source>
</evidence>
<dbReference type="EMBL" id="FQVT01000007">
    <property type="protein sequence ID" value="SHG25044.1"/>
    <property type="molecule type" value="Genomic_DNA"/>
</dbReference>
<reference evidence="2" key="1">
    <citation type="submission" date="2016-11" db="EMBL/GenBank/DDBJ databases">
        <authorList>
            <person name="Varghese N."/>
            <person name="Submissions S."/>
        </authorList>
    </citation>
    <scope>NUCLEOTIDE SEQUENCE [LARGE SCALE GENOMIC DNA]</scope>
    <source>
        <strain evidence="2">DSM 24579</strain>
    </source>
</reference>
<dbReference type="OrthoDB" id="1447429at2"/>
<name>A0A1M5I9J8_SALEC</name>
<dbReference type="STRING" id="1073325.SAMN05444483_10751"/>